<dbReference type="Gene3D" id="3.90.950.20">
    <property type="entry name" value="CinA-like"/>
    <property type="match status" value="1"/>
</dbReference>
<organism evidence="2 3">
    <name type="scientific">Flavobacterium qiangtangense</name>
    <dbReference type="NCBI Taxonomy" id="1442595"/>
    <lineage>
        <taxon>Bacteria</taxon>
        <taxon>Pseudomonadati</taxon>
        <taxon>Bacteroidota</taxon>
        <taxon>Flavobacteriia</taxon>
        <taxon>Flavobacteriales</taxon>
        <taxon>Flavobacteriaceae</taxon>
        <taxon>Flavobacterium</taxon>
    </lineage>
</organism>
<gene>
    <name evidence="2" type="ORF">ACFPVY_01905</name>
</gene>
<dbReference type="Pfam" id="PF02464">
    <property type="entry name" value="CinA"/>
    <property type="match status" value="1"/>
</dbReference>
<evidence type="ECO:0000313" key="2">
    <source>
        <dbReference type="EMBL" id="MFC6095386.1"/>
    </source>
</evidence>
<evidence type="ECO:0000259" key="1">
    <source>
        <dbReference type="Pfam" id="PF02464"/>
    </source>
</evidence>
<reference evidence="3" key="1">
    <citation type="journal article" date="2019" name="Int. J. Syst. Evol. Microbiol.">
        <title>The Global Catalogue of Microorganisms (GCM) 10K type strain sequencing project: providing services to taxonomists for standard genome sequencing and annotation.</title>
        <authorList>
            <consortium name="The Broad Institute Genomics Platform"/>
            <consortium name="The Broad Institute Genome Sequencing Center for Infectious Disease"/>
            <person name="Wu L."/>
            <person name="Ma J."/>
        </authorList>
    </citation>
    <scope>NUCLEOTIDE SEQUENCE [LARGE SCALE GENOMIC DNA]</scope>
    <source>
        <strain evidence="3">CCUG 49679</strain>
    </source>
</reference>
<protein>
    <submittedName>
        <fullName evidence="2">CinA family protein</fullName>
    </submittedName>
</protein>
<comment type="caution">
    <text evidence="2">The sequence shown here is derived from an EMBL/GenBank/DDBJ whole genome shotgun (WGS) entry which is preliminary data.</text>
</comment>
<feature type="domain" description="CinA C-terminal" evidence="1">
    <location>
        <begin position="7"/>
        <end position="153"/>
    </location>
</feature>
<keyword evidence="3" id="KW-1185">Reference proteome</keyword>
<dbReference type="RefSeq" id="WP_379790007.1">
    <property type="nucleotide sequence ID" value="NZ_JBHSQB010000003.1"/>
</dbReference>
<name>A0ABW1PJS5_9FLAO</name>
<dbReference type="EMBL" id="JBHSQB010000003">
    <property type="protein sequence ID" value="MFC6095386.1"/>
    <property type="molecule type" value="Genomic_DNA"/>
</dbReference>
<proteinExistence type="predicted"/>
<evidence type="ECO:0000313" key="3">
    <source>
        <dbReference type="Proteomes" id="UP001596287"/>
    </source>
</evidence>
<accession>A0ABW1PJS5</accession>
<dbReference type="InterPro" id="IPR036653">
    <property type="entry name" value="CinA-like_C"/>
</dbReference>
<dbReference type="Proteomes" id="UP001596287">
    <property type="component" value="Unassembled WGS sequence"/>
</dbReference>
<dbReference type="SUPFAM" id="SSF142433">
    <property type="entry name" value="CinA-like"/>
    <property type="match status" value="1"/>
</dbReference>
<dbReference type="InterPro" id="IPR008136">
    <property type="entry name" value="CinA_C"/>
</dbReference>
<sequence length="166" mass="17818">MPSEKVKACAQAIAERKWKIAFVESATAGRMCAEFALTEKSGDILRGGISCYEVFIKENILRVPHALIEKHTAESAEVTKSLAANAAPLFKSEIIVAVTGLIAPGGSETAEKPVGTMFLHIVFPNESIAHREVFKGDPEAIVLQAIDRTAALIAGALLSQKNQYII</sequence>